<feature type="compositionally biased region" description="Basic and acidic residues" evidence="14">
    <location>
        <begin position="626"/>
        <end position="640"/>
    </location>
</feature>
<evidence type="ECO:0000256" key="14">
    <source>
        <dbReference type="SAM" id="MobiDB-lite"/>
    </source>
</evidence>
<name>A0A267EU35_9PLAT</name>
<evidence type="ECO:0000313" key="17">
    <source>
        <dbReference type="Proteomes" id="UP000215902"/>
    </source>
</evidence>
<comment type="subcellular location">
    <subcellularLocation>
        <location evidence="1">Membrane</location>
        <topology evidence="1">Multi-pass membrane protein</topology>
    </subcellularLocation>
</comment>
<dbReference type="InterPro" id="IPR052244">
    <property type="entry name" value="Choline_transporter"/>
</dbReference>
<keyword evidence="10 15" id="KW-0472">Membrane</keyword>
<dbReference type="CDD" id="cd11474">
    <property type="entry name" value="SLC5sbd_CHT"/>
    <property type="match status" value="1"/>
</dbReference>
<evidence type="ECO:0000256" key="3">
    <source>
        <dbReference type="ARBA" id="ARBA00022448"/>
    </source>
</evidence>
<sequence length="646" mass="70047">SLPPSLPCRSSLGSVPHTDWRPIAIFPHRRQTQRLIFHFVFIGGTAYTTVMDFSNINVPGLISVIIFYLLILVVGIWAGRKSKGRGDSEDVMVAGRNIGLVVGIFTMTATWVGGGYINGTAEIVFNPAYGLVWALAPFGYALSLVLGGIFFAAKMRTQGYVTMLDPFQYKYGERMCGLLFVPALLGEVFWSAAILSALGATLEVILSMGSTESVIVSACIALGYTLFGGLYSVAYTDVVQLFCIFFGLWLSVPFAMTSSYTQPILSTAVQRVWNGTEQFGWLGKLDPLDGANYADNLLMLTFGGIPWQVYFQRVLSAKSAKKAQVLSYVAAFGCLLMAVPSVLIGAVAASADWEATGFLNKTEGQFAEKEMKLILPLVLQYLCPPVVSFLGLGVVSAAVMSSADSSILSAASMFARNVMKPIFWQQATDRQIIWSMRVAIAVIGAIACVLAIKITTIYGLWFLCSDLVFVILFPQLLNVIYIKKSNTYGSLAGYLVGLFCRLTAGETLLFLPPLFRYPGFVDGEGFYQRFPVKTLSMLLSLAACVGVSYFTDWLFHTGRLQKHHDVFRCVVNVAPAEVEESQGEMLSISKLNLSPNSRTGKTFELDVPQSSGRAAAAAAAADSEGADAKPIAEAEAEEKAPLSNHN</sequence>
<keyword evidence="12" id="KW-0739">Sodium transport</keyword>
<feature type="transmembrane region" description="Helical" evidence="15">
    <location>
        <begin position="35"/>
        <end position="54"/>
    </location>
</feature>
<reference evidence="16 17" key="1">
    <citation type="submission" date="2017-06" db="EMBL/GenBank/DDBJ databases">
        <title>A platform for efficient transgenesis in Macrostomum lignano, a flatworm model organism for stem cell research.</title>
        <authorList>
            <person name="Berezikov E."/>
        </authorList>
    </citation>
    <scope>NUCLEOTIDE SEQUENCE [LARGE SCALE GENOMIC DNA]</scope>
    <source>
        <strain evidence="16">DV1</strain>
        <tissue evidence="16">Whole organism</tissue>
    </source>
</reference>
<feature type="transmembrane region" description="Helical" evidence="15">
    <location>
        <begin position="386"/>
        <end position="411"/>
    </location>
</feature>
<keyword evidence="8" id="KW-0915">Sodium</keyword>
<feature type="transmembrane region" description="Helical" evidence="15">
    <location>
        <begin position="238"/>
        <end position="256"/>
    </location>
</feature>
<dbReference type="Proteomes" id="UP000215902">
    <property type="component" value="Unassembled WGS sequence"/>
</dbReference>
<feature type="transmembrane region" description="Helical" evidence="15">
    <location>
        <begin position="98"/>
        <end position="117"/>
    </location>
</feature>
<feature type="transmembrane region" description="Helical" evidence="15">
    <location>
        <begin position="293"/>
        <end position="311"/>
    </location>
</feature>
<organism evidence="16 17">
    <name type="scientific">Macrostomum lignano</name>
    <dbReference type="NCBI Taxonomy" id="282301"/>
    <lineage>
        <taxon>Eukaryota</taxon>
        <taxon>Metazoa</taxon>
        <taxon>Spiralia</taxon>
        <taxon>Lophotrochozoa</taxon>
        <taxon>Platyhelminthes</taxon>
        <taxon>Rhabditophora</taxon>
        <taxon>Macrostomorpha</taxon>
        <taxon>Macrostomida</taxon>
        <taxon>Macrostomidae</taxon>
        <taxon>Macrostomum</taxon>
    </lineage>
</organism>
<evidence type="ECO:0008006" key="18">
    <source>
        <dbReference type="Google" id="ProtNLM"/>
    </source>
</evidence>
<keyword evidence="3" id="KW-0813">Transport</keyword>
<keyword evidence="4 15" id="KW-0812">Transmembrane</keyword>
<dbReference type="PANTHER" id="PTHR45897:SF4">
    <property type="entry name" value="HIGH-AFFINITY CHOLINE TRANSPORTER 1"/>
    <property type="match status" value="1"/>
</dbReference>
<feature type="transmembrane region" description="Helical" evidence="15">
    <location>
        <begin position="323"/>
        <end position="349"/>
    </location>
</feature>
<dbReference type="EMBL" id="NIVC01001753">
    <property type="protein sequence ID" value="PAA64407.1"/>
    <property type="molecule type" value="Genomic_DNA"/>
</dbReference>
<dbReference type="OrthoDB" id="546820at2759"/>
<dbReference type="FunFam" id="1.20.1730.10:FF:000008">
    <property type="entry name" value="High affinity choline transporter 1"/>
    <property type="match status" value="1"/>
</dbReference>
<evidence type="ECO:0000256" key="9">
    <source>
        <dbReference type="ARBA" id="ARBA00023065"/>
    </source>
</evidence>
<dbReference type="Pfam" id="PF00474">
    <property type="entry name" value="SSF"/>
    <property type="match status" value="1"/>
</dbReference>
<feature type="transmembrane region" description="Helical" evidence="15">
    <location>
        <begin position="178"/>
        <end position="202"/>
    </location>
</feature>
<protein>
    <recommendedName>
        <fullName evidence="18">High-affinity choline transporter 1</fullName>
    </recommendedName>
</protein>
<feature type="transmembrane region" description="Helical" evidence="15">
    <location>
        <begin position="129"/>
        <end position="153"/>
    </location>
</feature>
<feature type="region of interest" description="Disordered" evidence="14">
    <location>
        <begin position="614"/>
        <end position="646"/>
    </location>
</feature>
<keyword evidence="6" id="KW-0530">Neurotransmitter biosynthesis</keyword>
<feature type="transmembrane region" description="Helical" evidence="15">
    <location>
        <begin position="494"/>
        <end position="515"/>
    </location>
</feature>
<evidence type="ECO:0000256" key="8">
    <source>
        <dbReference type="ARBA" id="ARBA00023053"/>
    </source>
</evidence>
<keyword evidence="17" id="KW-1185">Reference proteome</keyword>
<dbReference type="GO" id="GO:0005886">
    <property type="term" value="C:plasma membrane"/>
    <property type="evidence" value="ECO:0007669"/>
    <property type="project" value="TreeGrafter"/>
</dbReference>
<keyword evidence="7 15" id="KW-1133">Transmembrane helix</keyword>
<evidence type="ECO:0000256" key="5">
    <source>
        <dbReference type="ARBA" id="ARBA00022847"/>
    </source>
</evidence>
<evidence type="ECO:0000256" key="4">
    <source>
        <dbReference type="ARBA" id="ARBA00022692"/>
    </source>
</evidence>
<evidence type="ECO:0000256" key="1">
    <source>
        <dbReference type="ARBA" id="ARBA00004141"/>
    </source>
</evidence>
<keyword evidence="11" id="KW-0325">Glycoprotein</keyword>
<evidence type="ECO:0000256" key="7">
    <source>
        <dbReference type="ARBA" id="ARBA00022989"/>
    </source>
</evidence>
<evidence type="ECO:0000256" key="10">
    <source>
        <dbReference type="ARBA" id="ARBA00023136"/>
    </source>
</evidence>
<feature type="transmembrane region" description="Helical" evidence="15">
    <location>
        <begin position="214"/>
        <end position="231"/>
    </location>
</feature>
<dbReference type="PROSITE" id="PS50283">
    <property type="entry name" value="NA_SOLUT_SYMP_3"/>
    <property type="match status" value="1"/>
</dbReference>
<keyword evidence="9" id="KW-0406">Ion transport</keyword>
<feature type="non-terminal residue" evidence="16">
    <location>
        <position position="1"/>
    </location>
</feature>
<dbReference type="GO" id="GO:0005307">
    <property type="term" value="F:choline:sodium symporter activity"/>
    <property type="evidence" value="ECO:0007669"/>
    <property type="project" value="TreeGrafter"/>
</dbReference>
<proteinExistence type="inferred from homology"/>
<evidence type="ECO:0000256" key="15">
    <source>
        <dbReference type="SAM" id="Phobius"/>
    </source>
</evidence>
<dbReference type="GO" id="GO:0008292">
    <property type="term" value="P:acetylcholine biosynthetic process"/>
    <property type="evidence" value="ECO:0007669"/>
    <property type="project" value="UniProtKB-ARBA"/>
</dbReference>
<feature type="transmembrane region" description="Helical" evidence="15">
    <location>
        <begin position="458"/>
        <end position="482"/>
    </location>
</feature>
<feature type="transmembrane region" description="Helical" evidence="15">
    <location>
        <begin position="60"/>
        <end position="78"/>
    </location>
</feature>
<dbReference type="InterPro" id="IPR038377">
    <property type="entry name" value="Na/Glc_symporter_sf"/>
</dbReference>
<evidence type="ECO:0000256" key="2">
    <source>
        <dbReference type="ARBA" id="ARBA00006434"/>
    </source>
</evidence>
<dbReference type="Gene3D" id="1.20.1730.10">
    <property type="entry name" value="Sodium/glucose cotransporter"/>
    <property type="match status" value="1"/>
</dbReference>
<comment type="caution">
    <text evidence="16">The sequence shown here is derived from an EMBL/GenBank/DDBJ whole genome shotgun (WGS) entry which is preliminary data.</text>
</comment>
<evidence type="ECO:0000256" key="6">
    <source>
        <dbReference type="ARBA" id="ARBA00022979"/>
    </source>
</evidence>
<evidence type="ECO:0000256" key="13">
    <source>
        <dbReference type="RuleBase" id="RU362091"/>
    </source>
</evidence>
<dbReference type="STRING" id="282301.A0A267EU35"/>
<evidence type="ECO:0000313" key="16">
    <source>
        <dbReference type="EMBL" id="PAA64407.1"/>
    </source>
</evidence>
<comment type="similarity">
    <text evidence="2 13">Belongs to the sodium:solute symporter (SSF) (TC 2.A.21) family.</text>
</comment>
<gene>
    <name evidence="16" type="ORF">BOX15_Mlig032268g2</name>
</gene>
<keyword evidence="5" id="KW-0769">Symport</keyword>
<accession>A0A267EU35</accession>
<dbReference type="PANTHER" id="PTHR45897">
    <property type="entry name" value="HIGH-AFFINITY CHOLINE TRANSPORTER 1"/>
    <property type="match status" value="1"/>
</dbReference>
<dbReference type="InterPro" id="IPR001734">
    <property type="entry name" value="Na/solute_symporter"/>
</dbReference>
<evidence type="ECO:0000256" key="12">
    <source>
        <dbReference type="ARBA" id="ARBA00023201"/>
    </source>
</evidence>
<feature type="transmembrane region" description="Helical" evidence="15">
    <location>
        <begin position="432"/>
        <end position="452"/>
    </location>
</feature>
<feature type="transmembrane region" description="Helical" evidence="15">
    <location>
        <begin position="535"/>
        <end position="555"/>
    </location>
</feature>
<evidence type="ECO:0000256" key="11">
    <source>
        <dbReference type="ARBA" id="ARBA00023180"/>
    </source>
</evidence>
<dbReference type="AlphaFoldDB" id="A0A267EU35"/>